<evidence type="ECO:0000313" key="4">
    <source>
        <dbReference type="Proteomes" id="UP000270094"/>
    </source>
</evidence>
<dbReference type="NCBIfam" id="TIGR02231">
    <property type="entry name" value="mucoidy inhibitor MuiA family protein"/>
    <property type="match status" value="1"/>
</dbReference>
<gene>
    <name evidence="3" type="ORF">SVUK_LOCUS3530</name>
</gene>
<evidence type="ECO:0000259" key="2">
    <source>
        <dbReference type="Pfam" id="PF13598"/>
    </source>
</evidence>
<protein>
    <recommendedName>
        <fullName evidence="2">DUF4139 domain-containing protein</fullName>
    </recommendedName>
</protein>
<dbReference type="EMBL" id="UYYB01009119">
    <property type="protein sequence ID" value="VDM68532.1"/>
    <property type="molecule type" value="Genomic_DNA"/>
</dbReference>
<evidence type="ECO:0000256" key="1">
    <source>
        <dbReference type="SAM" id="Phobius"/>
    </source>
</evidence>
<dbReference type="InterPro" id="IPR037291">
    <property type="entry name" value="DUF4139"/>
</dbReference>
<keyword evidence="4" id="KW-1185">Reference proteome</keyword>
<dbReference type="OrthoDB" id="10068793at2759"/>
<dbReference type="PANTHER" id="PTHR31005:SF8">
    <property type="entry name" value="DUF4139 DOMAIN-CONTAINING PROTEIN"/>
    <property type="match status" value="1"/>
</dbReference>
<dbReference type="InterPro" id="IPR011935">
    <property type="entry name" value="CHP02231"/>
</dbReference>
<keyword evidence="1" id="KW-1133">Transmembrane helix</keyword>
<keyword evidence="1" id="KW-0812">Transmembrane</keyword>
<feature type="domain" description="DUF4139" evidence="2">
    <location>
        <begin position="3"/>
        <end position="212"/>
    </location>
</feature>
<dbReference type="Proteomes" id="UP000270094">
    <property type="component" value="Unassembled WGS sequence"/>
</dbReference>
<feature type="transmembrane region" description="Helical" evidence="1">
    <location>
        <begin position="209"/>
        <end position="227"/>
    </location>
</feature>
<sequence length="229" mass="24767">MQVLSTAQPSLGGQLPELGILEAIFYRPQPPPVIRPLNLMRRKASSRTGSRGGSRSNSMTFGLAESCSLMADEEDALDEVEGPRLGQVAAAAPTKASALSTEFLIVKPAAIPADGAEHKVTIGIVDVEPMLIHECVPSKNTNAFLTASAVNNSELPFLQGDTSVYLNNNFVCKGSMKNVSPSERFSCSLGVDTALRIEYKPVKKYHEQVRMLAICMILFLIVLMVLFNL</sequence>
<proteinExistence type="predicted"/>
<dbReference type="PANTHER" id="PTHR31005">
    <property type="entry name" value="DUF4139 DOMAIN-CONTAINING PROTEIN"/>
    <property type="match status" value="1"/>
</dbReference>
<keyword evidence="1" id="KW-0472">Membrane</keyword>
<reference evidence="3 4" key="1">
    <citation type="submission" date="2018-11" db="EMBL/GenBank/DDBJ databases">
        <authorList>
            <consortium name="Pathogen Informatics"/>
        </authorList>
    </citation>
    <scope>NUCLEOTIDE SEQUENCE [LARGE SCALE GENOMIC DNA]</scope>
</reference>
<accession>A0A3P7KMD9</accession>
<dbReference type="Pfam" id="PF13598">
    <property type="entry name" value="DUF4139"/>
    <property type="match status" value="1"/>
</dbReference>
<organism evidence="3 4">
    <name type="scientific">Strongylus vulgaris</name>
    <name type="common">Blood worm</name>
    <dbReference type="NCBI Taxonomy" id="40348"/>
    <lineage>
        <taxon>Eukaryota</taxon>
        <taxon>Metazoa</taxon>
        <taxon>Ecdysozoa</taxon>
        <taxon>Nematoda</taxon>
        <taxon>Chromadorea</taxon>
        <taxon>Rhabditida</taxon>
        <taxon>Rhabditina</taxon>
        <taxon>Rhabditomorpha</taxon>
        <taxon>Strongyloidea</taxon>
        <taxon>Strongylidae</taxon>
        <taxon>Strongylus</taxon>
    </lineage>
</organism>
<dbReference type="AlphaFoldDB" id="A0A3P7KMD9"/>
<evidence type="ECO:0000313" key="3">
    <source>
        <dbReference type="EMBL" id="VDM68532.1"/>
    </source>
</evidence>
<name>A0A3P7KMD9_STRVU</name>